<comment type="caution">
    <text evidence="4">The sequence shown here is derived from an EMBL/GenBank/DDBJ whole genome shotgun (WGS) entry which is preliminary data.</text>
</comment>
<dbReference type="EMBL" id="DVKQ01000093">
    <property type="protein sequence ID" value="HIT38251.1"/>
    <property type="molecule type" value="Genomic_DNA"/>
</dbReference>
<dbReference type="AlphaFoldDB" id="A0A9D1GCG4"/>
<dbReference type="Proteomes" id="UP000886833">
    <property type="component" value="Unassembled WGS sequence"/>
</dbReference>
<dbReference type="GO" id="GO:0003735">
    <property type="term" value="F:structural constituent of ribosome"/>
    <property type="evidence" value="ECO:0007669"/>
    <property type="project" value="InterPro"/>
</dbReference>
<evidence type="ECO:0000256" key="3">
    <source>
        <dbReference type="HAMAP-Rule" id="MF_00385"/>
    </source>
</evidence>
<reference evidence="4" key="1">
    <citation type="submission" date="2020-10" db="EMBL/GenBank/DDBJ databases">
        <authorList>
            <person name="Gilroy R."/>
        </authorList>
    </citation>
    <scope>NUCLEOTIDE SEQUENCE</scope>
    <source>
        <strain evidence="4">CHK195-26880</strain>
    </source>
</reference>
<evidence type="ECO:0000313" key="5">
    <source>
        <dbReference type="Proteomes" id="UP000886833"/>
    </source>
</evidence>
<evidence type="ECO:0000256" key="2">
    <source>
        <dbReference type="ARBA" id="ARBA00023274"/>
    </source>
</evidence>
<dbReference type="InterPro" id="IPR023803">
    <property type="entry name" value="Ribosomal_bS16_dom_sf"/>
</dbReference>
<dbReference type="HAMAP" id="MF_00385">
    <property type="entry name" value="Ribosomal_bS16"/>
    <property type="match status" value="1"/>
</dbReference>
<evidence type="ECO:0000313" key="4">
    <source>
        <dbReference type="EMBL" id="HIT38251.1"/>
    </source>
</evidence>
<evidence type="ECO:0000256" key="1">
    <source>
        <dbReference type="ARBA" id="ARBA00022980"/>
    </source>
</evidence>
<sequence>MAVKLRLMRMGAKKRPFYRIVATDSRSRRDGEYLELVGTYNPINNEKDVKINEEVALKWLNNGAIPSDTVRNLFKDAGIMKKFAESKDKKETK</sequence>
<dbReference type="Pfam" id="PF00886">
    <property type="entry name" value="Ribosomal_S16"/>
    <property type="match status" value="1"/>
</dbReference>
<dbReference type="InterPro" id="IPR000307">
    <property type="entry name" value="Ribosomal_bS16"/>
</dbReference>
<dbReference type="NCBIfam" id="TIGR00002">
    <property type="entry name" value="S16"/>
    <property type="match status" value="1"/>
</dbReference>
<protein>
    <recommendedName>
        <fullName evidence="3">Small ribosomal subunit protein bS16</fullName>
    </recommendedName>
</protein>
<dbReference type="SUPFAM" id="SSF54565">
    <property type="entry name" value="Ribosomal protein S16"/>
    <property type="match status" value="1"/>
</dbReference>
<dbReference type="PANTHER" id="PTHR12919">
    <property type="entry name" value="30S RIBOSOMAL PROTEIN S16"/>
    <property type="match status" value="1"/>
</dbReference>
<proteinExistence type="inferred from homology"/>
<name>A0A9D1GCG4_9FIRM</name>
<dbReference type="GO" id="GO:0005737">
    <property type="term" value="C:cytoplasm"/>
    <property type="evidence" value="ECO:0007669"/>
    <property type="project" value="UniProtKB-ARBA"/>
</dbReference>
<dbReference type="FunFam" id="3.30.1320.10:FF:000002">
    <property type="entry name" value="30S ribosomal protein S16"/>
    <property type="match status" value="1"/>
</dbReference>
<accession>A0A9D1GCG4</accession>
<dbReference type="GO" id="GO:0006412">
    <property type="term" value="P:translation"/>
    <property type="evidence" value="ECO:0007669"/>
    <property type="project" value="UniProtKB-UniRule"/>
</dbReference>
<dbReference type="PANTHER" id="PTHR12919:SF20">
    <property type="entry name" value="SMALL RIBOSOMAL SUBUNIT PROTEIN BS16M"/>
    <property type="match status" value="1"/>
</dbReference>
<comment type="similarity">
    <text evidence="3">Belongs to the bacterial ribosomal protein bS16 family.</text>
</comment>
<gene>
    <name evidence="3 4" type="primary">rpsP</name>
    <name evidence="4" type="ORF">IAB59_07245</name>
</gene>
<keyword evidence="2 3" id="KW-0687">Ribonucleoprotein</keyword>
<keyword evidence="1 3" id="KW-0689">Ribosomal protein</keyword>
<dbReference type="GO" id="GO:0015935">
    <property type="term" value="C:small ribosomal subunit"/>
    <property type="evidence" value="ECO:0007669"/>
    <property type="project" value="TreeGrafter"/>
</dbReference>
<dbReference type="Gene3D" id="3.30.1320.10">
    <property type="match status" value="1"/>
</dbReference>
<reference evidence="4" key="2">
    <citation type="journal article" date="2021" name="PeerJ">
        <title>Extensive microbial diversity within the chicken gut microbiome revealed by metagenomics and culture.</title>
        <authorList>
            <person name="Gilroy R."/>
            <person name="Ravi A."/>
            <person name="Getino M."/>
            <person name="Pursley I."/>
            <person name="Horton D.L."/>
            <person name="Alikhan N.F."/>
            <person name="Baker D."/>
            <person name="Gharbi K."/>
            <person name="Hall N."/>
            <person name="Watson M."/>
            <person name="Adriaenssens E.M."/>
            <person name="Foster-Nyarko E."/>
            <person name="Jarju S."/>
            <person name="Secka A."/>
            <person name="Antonio M."/>
            <person name="Oren A."/>
            <person name="Chaudhuri R.R."/>
            <person name="La Ragione R."/>
            <person name="Hildebrand F."/>
            <person name="Pallen M.J."/>
        </authorList>
    </citation>
    <scope>NUCLEOTIDE SEQUENCE</scope>
    <source>
        <strain evidence="4">CHK195-26880</strain>
    </source>
</reference>
<organism evidence="4 5">
    <name type="scientific">Candidatus Onthousia faecipullorum</name>
    <dbReference type="NCBI Taxonomy" id="2840887"/>
    <lineage>
        <taxon>Bacteria</taxon>
        <taxon>Bacillati</taxon>
        <taxon>Bacillota</taxon>
        <taxon>Bacilli</taxon>
        <taxon>Candidatus Onthousia</taxon>
    </lineage>
</organism>